<accession>A0A218WR13</accession>
<gene>
    <name evidence="1" type="ORF">CDL15_Pgr012254</name>
</gene>
<sequence length="114" mass="11883">MPEAGVAVGMKVLRQCLTLGAAVGLICRKPASLLELLPVGLPETDLAARAVVLDLSEAGLVIGAVASWTARNWARRWGGRALPEASLAVGAGMLRRRPALLLGWLCFAGGRLCP</sequence>
<dbReference type="EMBL" id="MTKT01003261">
    <property type="protein sequence ID" value="OWM75294.1"/>
    <property type="molecule type" value="Genomic_DNA"/>
</dbReference>
<dbReference type="Proteomes" id="UP000197138">
    <property type="component" value="Unassembled WGS sequence"/>
</dbReference>
<dbReference type="AlphaFoldDB" id="A0A218WR13"/>
<protein>
    <submittedName>
        <fullName evidence="1">Uncharacterized protein</fullName>
    </submittedName>
</protein>
<evidence type="ECO:0000313" key="2">
    <source>
        <dbReference type="Proteomes" id="UP000197138"/>
    </source>
</evidence>
<proteinExistence type="predicted"/>
<reference evidence="2" key="1">
    <citation type="journal article" date="2017" name="Plant J.">
        <title>The pomegranate (Punica granatum L.) genome and the genomics of punicalagin biosynthesis.</title>
        <authorList>
            <person name="Qin G."/>
            <person name="Xu C."/>
            <person name="Ming R."/>
            <person name="Tang H."/>
            <person name="Guyot R."/>
            <person name="Kramer E.M."/>
            <person name="Hu Y."/>
            <person name="Yi X."/>
            <person name="Qi Y."/>
            <person name="Xu X."/>
            <person name="Gao Z."/>
            <person name="Pan H."/>
            <person name="Jian J."/>
            <person name="Tian Y."/>
            <person name="Yue Z."/>
            <person name="Xu Y."/>
        </authorList>
    </citation>
    <scope>NUCLEOTIDE SEQUENCE [LARGE SCALE GENOMIC DNA]</scope>
    <source>
        <strain evidence="2">cv. Dabenzi</strain>
    </source>
</reference>
<evidence type="ECO:0000313" key="1">
    <source>
        <dbReference type="EMBL" id="OWM75294.1"/>
    </source>
</evidence>
<name>A0A218WR13_PUNGR</name>
<organism evidence="1 2">
    <name type="scientific">Punica granatum</name>
    <name type="common">Pomegranate</name>
    <dbReference type="NCBI Taxonomy" id="22663"/>
    <lineage>
        <taxon>Eukaryota</taxon>
        <taxon>Viridiplantae</taxon>
        <taxon>Streptophyta</taxon>
        <taxon>Embryophyta</taxon>
        <taxon>Tracheophyta</taxon>
        <taxon>Spermatophyta</taxon>
        <taxon>Magnoliopsida</taxon>
        <taxon>eudicotyledons</taxon>
        <taxon>Gunneridae</taxon>
        <taxon>Pentapetalae</taxon>
        <taxon>rosids</taxon>
        <taxon>malvids</taxon>
        <taxon>Myrtales</taxon>
        <taxon>Lythraceae</taxon>
        <taxon>Punica</taxon>
    </lineage>
</organism>
<comment type="caution">
    <text evidence="1">The sequence shown here is derived from an EMBL/GenBank/DDBJ whole genome shotgun (WGS) entry which is preliminary data.</text>
</comment>